<organism evidence="1 2">
    <name type="scientific">Streptomyces parvulus</name>
    <dbReference type="NCBI Taxonomy" id="146923"/>
    <lineage>
        <taxon>Bacteria</taxon>
        <taxon>Bacillati</taxon>
        <taxon>Actinomycetota</taxon>
        <taxon>Actinomycetes</taxon>
        <taxon>Kitasatosporales</taxon>
        <taxon>Streptomycetaceae</taxon>
        <taxon>Streptomyces</taxon>
    </lineage>
</organism>
<protein>
    <submittedName>
        <fullName evidence="1">Uncharacterized protein</fullName>
    </submittedName>
</protein>
<sequence>MNEPGPTRLAVLRFLERVQLRDLARTRRWIADEERIAAERRRGIEARPAPPDWLLEQGLNGHSPPVYVHAGDCWNTGKNSKGISQDQARRAIADGVKACPHCRPDTALRMLD</sequence>
<gene>
    <name evidence="1" type="ORF">DVZ84_31420</name>
</gene>
<reference evidence="1 2" key="1">
    <citation type="submission" date="2018-07" db="EMBL/GenBank/DDBJ databases">
        <title>Genome guided investigation of antibiotics producing actinomycetales strain isolated from a Macau mangrove ecosystem.</title>
        <authorList>
            <person name="Hu D."/>
        </authorList>
    </citation>
    <scope>NUCLEOTIDE SEQUENCE [LARGE SCALE GENOMIC DNA]</scope>
    <source>
        <strain evidence="1 2">2297</strain>
    </source>
</reference>
<dbReference type="AlphaFoldDB" id="A0A369UYH9"/>
<dbReference type="Proteomes" id="UP000253742">
    <property type="component" value="Unassembled WGS sequence"/>
</dbReference>
<dbReference type="RefSeq" id="WP_114532188.1">
    <property type="nucleotide sequence ID" value="NZ_QQBH01000030.1"/>
</dbReference>
<comment type="caution">
    <text evidence="1">The sequence shown here is derived from an EMBL/GenBank/DDBJ whole genome shotgun (WGS) entry which is preliminary data.</text>
</comment>
<evidence type="ECO:0000313" key="1">
    <source>
        <dbReference type="EMBL" id="RDD85055.1"/>
    </source>
</evidence>
<proteinExistence type="predicted"/>
<dbReference type="EMBL" id="QQBH01000030">
    <property type="protein sequence ID" value="RDD85055.1"/>
    <property type="molecule type" value="Genomic_DNA"/>
</dbReference>
<dbReference type="Pfam" id="PF19746">
    <property type="entry name" value="DUF6233"/>
    <property type="match status" value="1"/>
</dbReference>
<name>A0A369UYH9_9ACTN</name>
<accession>A0A369UYH9</accession>
<dbReference type="OrthoDB" id="4220183at2"/>
<dbReference type="InterPro" id="IPR046200">
    <property type="entry name" value="DUF6233"/>
</dbReference>
<evidence type="ECO:0000313" key="2">
    <source>
        <dbReference type="Proteomes" id="UP000253742"/>
    </source>
</evidence>